<accession>A0A5N7BYG7</accession>
<name>A0A5N7BYG7_PETAA</name>
<proteinExistence type="predicted"/>
<dbReference type="Proteomes" id="UP000326877">
    <property type="component" value="Unassembled WGS sequence"/>
</dbReference>
<evidence type="ECO:0000313" key="2">
    <source>
        <dbReference type="EMBL" id="KAE8386628.1"/>
    </source>
</evidence>
<organism evidence="2">
    <name type="scientific">Petromyces alliaceus</name>
    <name type="common">Aspergillus alliaceus</name>
    <dbReference type="NCBI Taxonomy" id="209559"/>
    <lineage>
        <taxon>Eukaryota</taxon>
        <taxon>Fungi</taxon>
        <taxon>Dikarya</taxon>
        <taxon>Ascomycota</taxon>
        <taxon>Pezizomycotina</taxon>
        <taxon>Eurotiomycetes</taxon>
        <taxon>Eurotiomycetidae</taxon>
        <taxon>Eurotiales</taxon>
        <taxon>Aspergillaceae</taxon>
        <taxon>Aspergillus</taxon>
        <taxon>Aspergillus subgen. Circumdati</taxon>
    </lineage>
</organism>
<dbReference type="EMBL" id="ML735308">
    <property type="protein sequence ID" value="KAE8386628.1"/>
    <property type="molecule type" value="Genomic_DNA"/>
</dbReference>
<keyword evidence="1" id="KW-0732">Signal</keyword>
<reference evidence="2" key="1">
    <citation type="submission" date="2019-04" db="EMBL/GenBank/DDBJ databases">
        <title>Friends and foes A comparative genomics studyof 23 Aspergillus species from section Flavi.</title>
        <authorList>
            <consortium name="DOE Joint Genome Institute"/>
            <person name="Kjaerbolling I."/>
            <person name="Vesth T."/>
            <person name="Frisvad J.C."/>
            <person name="Nybo J.L."/>
            <person name="Theobald S."/>
            <person name="Kildgaard S."/>
            <person name="Isbrandt T."/>
            <person name="Kuo A."/>
            <person name="Sato A."/>
            <person name="Lyhne E.K."/>
            <person name="Kogle M.E."/>
            <person name="Wiebenga A."/>
            <person name="Kun R.S."/>
            <person name="Lubbers R.J."/>
            <person name="Makela M.R."/>
            <person name="Barry K."/>
            <person name="Chovatia M."/>
            <person name="Clum A."/>
            <person name="Daum C."/>
            <person name="Haridas S."/>
            <person name="He G."/>
            <person name="LaButti K."/>
            <person name="Lipzen A."/>
            <person name="Mondo S."/>
            <person name="Riley R."/>
            <person name="Salamov A."/>
            <person name="Simmons B.A."/>
            <person name="Magnuson J.K."/>
            <person name="Henrissat B."/>
            <person name="Mortensen U.H."/>
            <person name="Larsen T.O."/>
            <person name="Devries R.P."/>
            <person name="Grigoriev I.V."/>
            <person name="Machida M."/>
            <person name="Baker S.E."/>
            <person name="Andersen M.R."/>
        </authorList>
    </citation>
    <scope>NUCLEOTIDE SEQUENCE [LARGE SCALE GENOMIC DNA]</scope>
    <source>
        <strain evidence="2">IBT 14317</strain>
    </source>
</reference>
<protein>
    <submittedName>
        <fullName evidence="2">Uncharacterized protein</fullName>
    </submittedName>
</protein>
<gene>
    <name evidence="2" type="ORF">BDV23DRAFT_140035</name>
</gene>
<feature type="chain" id="PRO_5024828561" evidence="1">
    <location>
        <begin position="19"/>
        <end position="83"/>
    </location>
</feature>
<dbReference type="AlphaFoldDB" id="A0A5N7BYG7"/>
<evidence type="ECO:0000256" key="1">
    <source>
        <dbReference type="SAM" id="SignalP"/>
    </source>
</evidence>
<sequence length="83" mass="9695">MVLICFHIFSNLIVSVSSTWVIICNVNDKYADMRKTHLVYVGPNFLLYSMFLLKAKAMRREEKDNRETVRGKVLIKGVFKWPA</sequence>
<feature type="signal peptide" evidence="1">
    <location>
        <begin position="1"/>
        <end position="18"/>
    </location>
</feature>